<feature type="coiled-coil region" evidence="1">
    <location>
        <begin position="195"/>
        <end position="258"/>
    </location>
</feature>
<organism evidence="3 4">
    <name type="scientific">Diploptera punctata</name>
    <name type="common">Pacific beetle cockroach</name>
    <dbReference type="NCBI Taxonomy" id="6984"/>
    <lineage>
        <taxon>Eukaryota</taxon>
        <taxon>Metazoa</taxon>
        <taxon>Ecdysozoa</taxon>
        <taxon>Arthropoda</taxon>
        <taxon>Hexapoda</taxon>
        <taxon>Insecta</taxon>
        <taxon>Pterygota</taxon>
        <taxon>Neoptera</taxon>
        <taxon>Polyneoptera</taxon>
        <taxon>Dictyoptera</taxon>
        <taxon>Blattodea</taxon>
        <taxon>Blaberoidea</taxon>
        <taxon>Blaberidae</taxon>
        <taxon>Diplopterinae</taxon>
        <taxon>Diploptera</taxon>
    </lineage>
</organism>
<name>A0AAD8A7A3_DIPPU</name>
<keyword evidence="4" id="KW-1185">Reference proteome</keyword>
<dbReference type="Proteomes" id="UP001233999">
    <property type="component" value="Unassembled WGS sequence"/>
</dbReference>
<feature type="coiled-coil region" evidence="1">
    <location>
        <begin position="125"/>
        <end position="163"/>
    </location>
</feature>
<sequence length="297" mass="34456">MEDEERQKKVEAGKEKFAAYLKKKNASAQQIEQKRRRRNDEDEENSISKESSCENTGSIQLDVSCRSNGSSEDENRLRTRVKELEEILSGKEAAIQAAHEELFCLQTDYKTRLQEYHNRKLYEAVQDRERIIEQLRSSLQQTRDDLQLQGDHLAQEVALLQNQLKTTTESIQSDAWNTGIQPHEFLALQNKMLALEAAINNRDTLIEELRNVIREKELALHNKNEEVDKKCQEMSQHKIKSANEVQKLMREVEELHQKCAVQTSSHNSMLLEHEGQMASLQSELEENFGLQLVQIKE</sequence>
<dbReference type="AlphaFoldDB" id="A0AAD8A7A3"/>
<gene>
    <name evidence="3" type="ORF">L9F63_027545</name>
</gene>
<reference evidence="3" key="2">
    <citation type="submission" date="2023-05" db="EMBL/GenBank/DDBJ databases">
        <authorList>
            <person name="Fouks B."/>
        </authorList>
    </citation>
    <scope>NUCLEOTIDE SEQUENCE</scope>
    <source>
        <strain evidence="3">Stay&amp;Tobe</strain>
        <tissue evidence="3">Testes</tissue>
    </source>
</reference>
<evidence type="ECO:0000256" key="1">
    <source>
        <dbReference type="SAM" id="Coils"/>
    </source>
</evidence>
<accession>A0AAD8A7A3</accession>
<protein>
    <submittedName>
        <fullName evidence="3">Uncharacterized protein</fullName>
    </submittedName>
</protein>
<feature type="region of interest" description="Disordered" evidence="2">
    <location>
        <begin position="21"/>
        <end position="77"/>
    </location>
</feature>
<dbReference type="EMBL" id="JASPKZ010003256">
    <property type="protein sequence ID" value="KAJ9593811.1"/>
    <property type="molecule type" value="Genomic_DNA"/>
</dbReference>
<evidence type="ECO:0000313" key="3">
    <source>
        <dbReference type="EMBL" id="KAJ9593811.1"/>
    </source>
</evidence>
<evidence type="ECO:0000256" key="2">
    <source>
        <dbReference type="SAM" id="MobiDB-lite"/>
    </source>
</evidence>
<comment type="caution">
    <text evidence="3">The sequence shown here is derived from an EMBL/GenBank/DDBJ whole genome shotgun (WGS) entry which is preliminary data.</text>
</comment>
<evidence type="ECO:0000313" key="4">
    <source>
        <dbReference type="Proteomes" id="UP001233999"/>
    </source>
</evidence>
<feature type="compositionally biased region" description="Polar residues" evidence="2">
    <location>
        <begin position="48"/>
        <end position="70"/>
    </location>
</feature>
<keyword evidence="1" id="KW-0175">Coiled coil</keyword>
<reference evidence="3" key="1">
    <citation type="journal article" date="2023" name="IScience">
        <title>Live-bearing cockroach genome reveals convergent evolutionary mechanisms linked to viviparity in insects and beyond.</title>
        <authorList>
            <person name="Fouks B."/>
            <person name="Harrison M.C."/>
            <person name="Mikhailova A.A."/>
            <person name="Marchal E."/>
            <person name="English S."/>
            <person name="Carruthers M."/>
            <person name="Jennings E.C."/>
            <person name="Chiamaka E.L."/>
            <person name="Frigard R.A."/>
            <person name="Pippel M."/>
            <person name="Attardo G.M."/>
            <person name="Benoit J.B."/>
            <person name="Bornberg-Bauer E."/>
            <person name="Tobe S.S."/>
        </authorList>
    </citation>
    <scope>NUCLEOTIDE SEQUENCE</scope>
    <source>
        <strain evidence="3">Stay&amp;Tobe</strain>
    </source>
</reference>
<proteinExistence type="predicted"/>